<protein>
    <submittedName>
        <fullName evidence="5">Pikachurin</fullName>
    </submittedName>
</protein>
<dbReference type="Pfam" id="PF00054">
    <property type="entry name" value="Laminin_G_1"/>
    <property type="match status" value="1"/>
</dbReference>
<feature type="non-terminal residue" evidence="5">
    <location>
        <position position="1"/>
    </location>
</feature>
<dbReference type="PANTHER" id="PTHR15036">
    <property type="entry name" value="PIKACHURIN-LIKE PROTEIN"/>
    <property type="match status" value="1"/>
</dbReference>
<feature type="non-terminal residue" evidence="5">
    <location>
        <position position="376"/>
    </location>
</feature>
<feature type="disulfide bond" evidence="2">
    <location>
        <begin position="74"/>
        <end position="83"/>
    </location>
</feature>
<sequence length="376" mass="40814">FDCGSGVGVVRSEETVLLNQWNHITLYRHRWDAWLQLNGGKHVQEECTADRCSRVPCQHGGKCLTSEDSAVCLCPLGFSGDLCEIRVDLQVPSFNGSSHLRYRGLGEEALTWLDFEITLKPTAPDGLILYNGHRGDGFGDFMALYLNDGFVEFGYDLGTGAGIATTQHRISLGEWHRVRVSRTGRLAILSVDNQLPSEVLSPGAFTQLSLPLNLYLGGVPNFGIVSPQVRVRTAFVGCVQMVRINGRTVPILAEALGGANVDNCPHPCIARPCGEDGECVPELDYFTCRDGSSAVLVVDNGPAVTRQSVEIPPMSVSRGENEGLYVGGMPNTSLLSLTRYKHGVKGCVADLVLNTDYRLQVINHSEVGHNVGECEV</sequence>
<reference evidence="5 6" key="1">
    <citation type="submission" date="2017-03" db="EMBL/GenBank/DDBJ databases">
        <title>Genome of the blue death feigning beetle - Asbolus verrucosus.</title>
        <authorList>
            <person name="Rider S.D."/>
        </authorList>
    </citation>
    <scope>NUCLEOTIDE SEQUENCE [LARGE SCALE GENOMIC DNA]</scope>
    <source>
        <strain evidence="5">Butters</strain>
        <tissue evidence="5">Head and leg muscle</tissue>
    </source>
</reference>
<dbReference type="InterPro" id="IPR001791">
    <property type="entry name" value="Laminin_G"/>
</dbReference>
<dbReference type="InterPro" id="IPR000742">
    <property type="entry name" value="EGF"/>
</dbReference>
<dbReference type="EMBL" id="QDEB01123301">
    <property type="protein sequence ID" value="RZB40010.1"/>
    <property type="molecule type" value="Genomic_DNA"/>
</dbReference>
<dbReference type="InterPro" id="IPR013320">
    <property type="entry name" value="ConA-like_dom_sf"/>
</dbReference>
<evidence type="ECO:0000256" key="2">
    <source>
        <dbReference type="PROSITE-ProRule" id="PRU00076"/>
    </source>
</evidence>
<dbReference type="GO" id="GO:0016020">
    <property type="term" value="C:membrane"/>
    <property type="evidence" value="ECO:0007669"/>
    <property type="project" value="UniProtKB-SubCell"/>
</dbReference>
<dbReference type="CDD" id="cd00054">
    <property type="entry name" value="EGF_CA"/>
    <property type="match status" value="1"/>
</dbReference>
<proteinExistence type="predicted"/>
<dbReference type="PROSITE" id="PS50025">
    <property type="entry name" value="LAM_G_DOMAIN"/>
    <property type="match status" value="1"/>
</dbReference>
<dbReference type="Gene3D" id="2.10.25.10">
    <property type="entry name" value="Laminin"/>
    <property type="match status" value="1"/>
</dbReference>
<dbReference type="Proteomes" id="UP000292052">
    <property type="component" value="Unassembled WGS sequence"/>
</dbReference>
<dbReference type="SMART" id="SM00282">
    <property type="entry name" value="LamG"/>
    <property type="match status" value="1"/>
</dbReference>
<keyword evidence="1 2" id="KW-1015">Disulfide bond</keyword>
<evidence type="ECO:0000313" key="5">
    <source>
        <dbReference type="EMBL" id="RZB40010.1"/>
    </source>
</evidence>
<dbReference type="InterPro" id="IPR050372">
    <property type="entry name" value="Neurexin-related_CASP"/>
</dbReference>
<name>A0A482V9Y6_ASBVE</name>
<dbReference type="STRING" id="1661398.A0A482V9Y6"/>
<keyword evidence="6" id="KW-1185">Reference proteome</keyword>
<evidence type="ECO:0000313" key="6">
    <source>
        <dbReference type="Proteomes" id="UP000292052"/>
    </source>
</evidence>
<dbReference type="PROSITE" id="PS01186">
    <property type="entry name" value="EGF_2"/>
    <property type="match status" value="1"/>
</dbReference>
<dbReference type="PROSITE" id="PS50026">
    <property type="entry name" value="EGF_3"/>
    <property type="match status" value="1"/>
</dbReference>
<accession>A0A482V9Y6</accession>
<feature type="domain" description="EGF-like" evidence="4">
    <location>
        <begin position="48"/>
        <end position="84"/>
    </location>
</feature>
<dbReference type="FunFam" id="2.10.25.10:FF:000593">
    <property type="entry name" value="SP2353, isoform A"/>
    <property type="match status" value="1"/>
</dbReference>
<dbReference type="OrthoDB" id="10014052at2759"/>
<dbReference type="PROSITE" id="PS00022">
    <property type="entry name" value="EGF_1"/>
    <property type="match status" value="1"/>
</dbReference>
<evidence type="ECO:0000259" key="4">
    <source>
        <dbReference type="PROSITE" id="PS50026"/>
    </source>
</evidence>
<feature type="domain" description="Laminin G" evidence="3">
    <location>
        <begin position="89"/>
        <end position="268"/>
    </location>
</feature>
<dbReference type="PANTHER" id="PTHR15036:SF85">
    <property type="entry name" value="SP2353, ISOFORM A"/>
    <property type="match status" value="1"/>
</dbReference>
<dbReference type="SMART" id="SM00181">
    <property type="entry name" value="EGF"/>
    <property type="match status" value="1"/>
</dbReference>
<dbReference type="AlphaFoldDB" id="A0A482V9Y6"/>
<dbReference type="Pfam" id="PF00008">
    <property type="entry name" value="EGF"/>
    <property type="match status" value="1"/>
</dbReference>
<evidence type="ECO:0000259" key="3">
    <source>
        <dbReference type="PROSITE" id="PS50025"/>
    </source>
</evidence>
<dbReference type="Pfam" id="PF02210">
    <property type="entry name" value="Laminin_G_2"/>
    <property type="match status" value="1"/>
</dbReference>
<comment type="caution">
    <text evidence="5">The sequence shown here is derived from an EMBL/GenBank/DDBJ whole genome shotgun (WGS) entry which is preliminary data.</text>
</comment>
<keyword evidence="2" id="KW-0245">EGF-like domain</keyword>
<evidence type="ECO:0000256" key="1">
    <source>
        <dbReference type="ARBA" id="ARBA00023157"/>
    </source>
</evidence>
<comment type="caution">
    <text evidence="2">Lacks conserved residue(s) required for the propagation of feature annotation.</text>
</comment>
<organism evidence="5 6">
    <name type="scientific">Asbolus verrucosus</name>
    <name type="common">Desert ironclad beetle</name>
    <dbReference type="NCBI Taxonomy" id="1661398"/>
    <lineage>
        <taxon>Eukaryota</taxon>
        <taxon>Metazoa</taxon>
        <taxon>Ecdysozoa</taxon>
        <taxon>Arthropoda</taxon>
        <taxon>Hexapoda</taxon>
        <taxon>Insecta</taxon>
        <taxon>Pterygota</taxon>
        <taxon>Neoptera</taxon>
        <taxon>Endopterygota</taxon>
        <taxon>Coleoptera</taxon>
        <taxon>Polyphaga</taxon>
        <taxon>Cucujiformia</taxon>
        <taxon>Tenebrionidae</taxon>
        <taxon>Pimeliinae</taxon>
        <taxon>Asbolus</taxon>
    </lineage>
</organism>
<dbReference type="SUPFAM" id="SSF49899">
    <property type="entry name" value="Concanavalin A-like lectins/glucanases"/>
    <property type="match status" value="2"/>
</dbReference>
<dbReference type="CDD" id="cd00110">
    <property type="entry name" value="LamG"/>
    <property type="match status" value="1"/>
</dbReference>
<dbReference type="Gene3D" id="2.60.120.200">
    <property type="match status" value="3"/>
</dbReference>
<gene>
    <name evidence="5" type="ORF">BDFB_003462</name>
</gene>